<accession>Q07KI1</accession>
<proteinExistence type="predicted"/>
<dbReference type="GO" id="GO:0046503">
    <property type="term" value="P:glycerolipid catabolic process"/>
    <property type="evidence" value="ECO:0007669"/>
    <property type="project" value="TreeGrafter"/>
</dbReference>
<keyword evidence="3" id="KW-0378">Hydrolase</keyword>
<dbReference type="STRING" id="316055.RPE_3623"/>
<dbReference type="InterPro" id="IPR029058">
    <property type="entry name" value="AB_hydrolase_fold"/>
</dbReference>
<name>Q07KI1_RHOP5</name>
<dbReference type="PANTHER" id="PTHR43433">
    <property type="entry name" value="HYDROLASE, ALPHA/BETA FOLD FAMILY PROTEIN"/>
    <property type="match status" value="1"/>
</dbReference>
<dbReference type="InterPro" id="IPR050471">
    <property type="entry name" value="AB_hydrolase"/>
</dbReference>
<protein>
    <submittedName>
        <fullName evidence="3">Alpha/beta hydrolase fold</fullName>
    </submittedName>
</protein>
<dbReference type="PANTHER" id="PTHR43433:SF5">
    <property type="entry name" value="AB HYDROLASE-1 DOMAIN-CONTAINING PROTEIN"/>
    <property type="match status" value="1"/>
</dbReference>
<feature type="region of interest" description="Disordered" evidence="1">
    <location>
        <begin position="303"/>
        <end position="327"/>
    </location>
</feature>
<dbReference type="InterPro" id="IPR000073">
    <property type="entry name" value="AB_hydrolase_1"/>
</dbReference>
<sequence length="327" mass="34845">MTSSRHERTAHACAPSPQLLQTRLGPIELIDAGHGLPIVALHGGMGGYDQSLLLAHSAITQPDARILAVSRRGYLGTPLGEHRTPEQQADLLAAMLDALGLDQAVLIAVSAGGPCALQFALRHPRRCRALVLVSCCSGHLATPPEVQRRLPLMKLLARLPLLPTLMRWQAARDLDAAAARSILDPALRARTLADAAAGPLLRALLLSTFDRMAQRLPGTLNDTAQFAALDDFSLAEVTAPVLVIHGTADRVVPFAHAERVARQAPRAELFAVEGGDHVSLFTHLDAVRARVGEFLAAPTPGCSNDASLDQAARPLASNRSSNRIDDR</sequence>
<gene>
    <name evidence="3" type="ordered locus">RPE_3623</name>
</gene>
<dbReference type="EMBL" id="CP000463">
    <property type="protein sequence ID" value="ABJ07553.1"/>
    <property type="molecule type" value="Genomic_DNA"/>
</dbReference>
<dbReference type="SUPFAM" id="SSF53474">
    <property type="entry name" value="alpha/beta-Hydrolases"/>
    <property type="match status" value="1"/>
</dbReference>
<dbReference type="GO" id="GO:0004806">
    <property type="term" value="F:triacylglycerol lipase activity"/>
    <property type="evidence" value="ECO:0007669"/>
    <property type="project" value="TreeGrafter"/>
</dbReference>
<dbReference type="HOGENOM" id="CLU_020336_49_1_5"/>
<evidence type="ECO:0000313" key="3">
    <source>
        <dbReference type="EMBL" id="ABJ07553.1"/>
    </source>
</evidence>
<dbReference type="Gene3D" id="3.40.50.1820">
    <property type="entry name" value="alpha/beta hydrolase"/>
    <property type="match status" value="1"/>
</dbReference>
<dbReference type="KEGG" id="rpe:RPE_3623"/>
<dbReference type="Pfam" id="PF00561">
    <property type="entry name" value="Abhydrolase_1"/>
    <property type="match status" value="1"/>
</dbReference>
<dbReference type="eggNOG" id="COG2267">
    <property type="taxonomic scope" value="Bacteria"/>
</dbReference>
<evidence type="ECO:0000259" key="2">
    <source>
        <dbReference type="Pfam" id="PF00561"/>
    </source>
</evidence>
<dbReference type="AlphaFoldDB" id="Q07KI1"/>
<dbReference type="ESTHER" id="rhopa-q373v4">
    <property type="family name" value="AlphaBeta_hydrolase"/>
</dbReference>
<feature type="domain" description="AB hydrolase-1" evidence="2">
    <location>
        <begin position="37"/>
        <end position="283"/>
    </location>
</feature>
<organism evidence="3">
    <name type="scientific">Rhodopseudomonas palustris (strain BisA53)</name>
    <dbReference type="NCBI Taxonomy" id="316055"/>
    <lineage>
        <taxon>Bacteria</taxon>
        <taxon>Pseudomonadati</taxon>
        <taxon>Pseudomonadota</taxon>
        <taxon>Alphaproteobacteria</taxon>
        <taxon>Hyphomicrobiales</taxon>
        <taxon>Nitrobacteraceae</taxon>
        <taxon>Rhodopseudomonas</taxon>
    </lineage>
</organism>
<dbReference type="OrthoDB" id="9798888at2"/>
<evidence type="ECO:0000256" key="1">
    <source>
        <dbReference type="SAM" id="MobiDB-lite"/>
    </source>
</evidence>
<reference evidence="3" key="1">
    <citation type="submission" date="2006-09" db="EMBL/GenBank/DDBJ databases">
        <title>Complete sequence of Rhodopseudomonas palustris BisA53.</title>
        <authorList>
            <consortium name="US DOE Joint Genome Institute"/>
            <person name="Copeland A."/>
            <person name="Lucas S."/>
            <person name="Lapidus A."/>
            <person name="Barry K."/>
            <person name="Detter J.C."/>
            <person name="Glavina del Rio T."/>
            <person name="Hammon N."/>
            <person name="Israni S."/>
            <person name="Dalin E."/>
            <person name="Tice H."/>
            <person name="Pitluck S."/>
            <person name="Chain P."/>
            <person name="Malfatti S."/>
            <person name="Shin M."/>
            <person name="Vergez L."/>
            <person name="Schmutz J."/>
            <person name="Larimer F."/>
            <person name="Land M."/>
            <person name="Hauser L."/>
            <person name="Pelletier D.A."/>
            <person name="Kyrpides N."/>
            <person name="Kim E."/>
            <person name="Harwood C.S."/>
            <person name="Oda Y."/>
            <person name="Richardson P."/>
        </authorList>
    </citation>
    <scope>NUCLEOTIDE SEQUENCE [LARGE SCALE GENOMIC DNA]</scope>
    <source>
        <strain evidence="3">BisA53</strain>
    </source>
</reference>